<dbReference type="InterPro" id="IPR036388">
    <property type="entry name" value="WH-like_DNA-bd_sf"/>
</dbReference>
<dbReference type="SUPFAM" id="SSF46785">
    <property type="entry name" value="Winged helix' DNA-binding domain"/>
    <property type="match status" value="1"/>
</dbReference>
<dbReference type="SMART" id="SM00347">
    <property type="entry name" value="HTH_MARR"/>
    <property type="match status" value="1"/>
</dbReference>
<comment type="caution">
    <text evidence="4">The sequence shown here is derived from an EMBL/GenBank/DDBJ whole genome shotgun (WGS) entry which is preliminary data.</text>
</comment>
<dbReference type="PANTHER" id="PTHR42756:SF1">
    <property type="entry name" value="TRANSCRIPTIONAL REPRESSOR OF EMRAB OPERON"/>
    <property type="match status" value="1"/>
</dbReference>
<dbReference type="AlphaFoldDB" id="A0A288Q703"/>
<dbReference type="GO" id="GO:0003677">
    <property type="term" value="F:DNA binding"/>
    <property type="evidence" value="ECO:0007669"/>
    <property type="project" value="UniProtKB-KW"/>
</dbReference>
<dbReference type="Proteomes" id="UP000254912">
    <property type="component" value="Unassembled WGS sequence"/>
</dbReference>
<dbReference type="PROSITE" id="PS50995">
    <property type="entry name" value="HTH_MARR_2"/>
    <property type="match status" value="1"/>
</dbReference>
<evidence type="ECO:0000256" key="2">
    <source>
        <dbReference type="ARBA" id="ARBA00023125"/>
    </source>
</evidence>
<dbReference type="GeneID" id="94546215"/>
<dbReference type="PANTHER" id="PTHR42756">
    <property type="entry name" value="TRANSCRIPTIONAL REGULATOR, MARR"/>
    <property type="match status" value="1"/>
</dbReference>
<dbReference type="KEGG" id="wso:WSWS_01024"/>
<dbReference type="GO" id="GO:0003700">
    <property type="term" value="F:DNA-binding transcription factor activity"/>
    <property type="evidence" value="ECO:0007669"/>
    <property type="project" value="InterPro"/>
</dbReference>
<keyword evidence="1" id="KW-0805">Transcription regulation</keyword>
<dbReference type="Pfam" id="PF01047">
    <property type="entry name" value="MarR"/>
    <property type="match status" value="1"/>
</dbReference>
<evidence type="ECO:0000256" key="3">
    <source>
        <dbReference type="ARBA" id="ARBA00023163"/>
    </source>
</evidence>
<name>A0A288Q703_9LACO</name>
<dbReference type="OrthoDB" id="3242809at2"/>
<dbReference type="EMBL" id="QRAS01000001">
    <property type="protein sequence ID" value="RDL12218.1"/>
    <property type="molecule type" value="Genomic_DNA"/>
</dbReference>
<dbReference type="Gene3D" id="1.10.10.10">
    <property type="entry name" value="Winged helix-like DNA-binding domain superfamily/Winged helix DNA-binding domain"/>
    <property type="match status" value="1"/>
</dbReference>
<evidence type="ECO:0000313" key="4">
    <source>
        <dbReference type="EMBL" id="RDL12218.1"/>
    </source>
</evidence>
<keyword evidence="2" id="KW-0238">DNA-binding</keyword>
<keyword evidence="3" id="KW-0804">Transcription</keyword>
<keyword evidence="5" id="KW-1185">Reference proteome</keyword>
<evidence type="ECO:0000313" key="5">
    <source>
        <dbReference type="Proteomes" id="UP000254912"/>
    </source>
</evidence>
<accession>A0A288Q703</accession>
<protein>
    <submittedName>
        <fullName evidence="4">MarR family protein</fullName>
    </submittedName>
</protein>
<dbReference type="InterPro" id="IPR000835">
    <property type="entry name" value="HTH_MarR-typ"/>
</dbReference>
<gene>
    <name evidence="4" type="ORF">DFP99_0653</name>
</gene>
<organism evidence="4 5">
    <name type="scientific">Weissella soli</name>
    <dbReference type="NCBI Taxonomy" id="155866"/>
    <lineage>
        <taxon>Bacteria</taxon>
        <taxon>Bacillati</taxon>
        <taxon>Bacillota</taxon>
        <taxon>Bacilli</taxon>
        <taxon>Lactobacillales</taxon>
        <taxon>Lactobacillaceae</taxon>
        <taxon>Weissella</taxon>
    </lineage>
</organism>
<sequence>MRTHIPDLLSSVQAFFRRPSWIVVANMLDKHERKISANRIGAPRLMDLLTEQDGLTNTEISERLALQPASVTAMIKRLTQFELIEVRPDKYDKRQMRVFLSDKGQRHFKEMEQFFDEYIHTMLAGLTDDEIDEFSRLSTIIREHADESRTEALLKKYDGKIMGIDRLYEDYKKLKG</sequence>
<evidence type="ECO:0000256" key="1">
    <source>
        <dbReference type="ARBA" id="ARBA00023015"/>
    </source>
</evidence>
<reference evidence="4 5" key="1">
    <citation type="submission" date="2018-07" db="EMBL/GenBank/DDBJ databases">
        <title>Genomic Encyclopedia of Type Strains, Phase III (KMG-III): the genomes of soil and plant-associated and newly described type strains.</title>
        <authorList>
            <person name="Whitman W."/>
        </authorList>
    </citation>
    <scope>NUCLEOTIDE SEQUENCE [LARGE SCALE GENOMIC DNA]</scope>
    <source>
        <strain evidence="4 5">CECT 7031</strain>
    </source>
</reference>
<proteinExistence type="predicted"/>
<dbReference type="RefSeq" id="WP_070230266.1">
    <property type="nucleotide sequence ID" value="NZ_BJYO01000002.1"/>
</dbReference>
<dbReference type="InterPro" id="IPR036390">
    <property type="entry name" value="WH_DNA-bd_sf"/>
</dbReference>